<feature type="region of interest" description="Disordered" evidence="1">
    <location>
        <begin position="1"/>
        <end position="184"/>
    </location>
</feature>
<evidence type="ECO:0000256" key="1">
    <source>
        <dbReference type="SAM" id="MobiDB-lite"/>
    </source>
</evidence>
<dbReference type="Pfam" id="PF10252">
    <property type="entry name" value="PP28"/>
    <property type="match status" value="1"/>
</dbReference>
<feature type="compositionally biased region" description="Basic and acidic residues" evidence="1">
    <location>
        <begin position="217"/>
        <end position="254"/>
    </location>
</feature>
<feature type="compositionally biased region" description="Basic and acidic residues" evidence="1">
    <location>
        <begin position="79"/>
        <end position="102"/>
    </location>
</feature>
<dbReference type="Proteomes" id="UP000689129">
    <property type="component" value="Unassembled WGS sequence"/>
</dbReference>
<dbReference type="InterPro" id="IPR019380">
    <property type="entry name" value="Casein_kinase_sb_PP28"/>
</dbReference>
<protein>
    <recommendedName>
        <fullName evidence="2">Casein kinase substrate phosphoprotein PP28 domain-containing protein</fullName>
    </recommendedName>
</protein>
<feature type="compositionally biased region" description="Basic residues" evidence="1">
    <location>
        <begin position="13"/>
        <end position="27"/>
    </location>
</feature>
<gene>
    <name evidence="3" type="ORF">HYQ45_006344</name>
</gene>
<proteinExistence type="predicted"/>
<feature type="compositionally biased region" description="Acidic residues" evidence="1">
    <location>
        <begin position="59"/>
        <end position="78"/>
    </location>
</feature>
<evidence type="ECO:0000313" key="4">
    <source>
        <dbReference type="Proteomes" id="UP000689129"/>
    </source>
</evidence>
<name>A0A8I3AVV0_VERLO</name>
<feature type="compositionally biased region" description="Polar residues" evidence="1">
    <location>
        <begin position="136"/>
        <end position="148"/>
    </location>
</feature>
<feature type="compositionally biased region" description="Basic and acidic residues" evidence="1">
    <location>
        <begin position="175"/>
        <end position="184"/>
    </location>
</feature>
<reference evidence="3" key="1">
    <citation type="journal article" date="2021" name="Mol. Plant Pathol.">
        <title>A 20-kb lineage-specific genomic region tames virulence in pathogenic amphidiploid Verticillium longisporum.</title>
        <authorList>
            <person name="Harting R."/>
            <person name="Starke J."/>
            <person name="Kusch H."/>
            <person name="Poggeler S."/>
            <person name="Maurus I."/>
            <person name="Schluter R."/>
            <person name="Landesfeind M."/>
            <person name="Bulla I."/>
            <person name="Nowrousian M."/>
            <person name="de Jonge R."/>
            <person name="Stahlhut G."/>
            <person name="Hoff K.J."/>
            <person name="Asshauer K.P."/>
            <person name="Thurmer A."/>
            <person name="Stanke M."/>
            <person name="Daniel R."/>
            <person name="Morgenstern B."/>
            <person name="Thomma B.P.H.J."/>
            <person name="Kronstad J.W."/>
            <person name="Braus-Stromeyer S.A."/>
            <person name="Braus G.H."/>
        </authorList>
    </citation>
    <scope>NUCLEOTIDE SEQUENCE</scope>
    <source>
        <strain evidence="3">Vl32</strain>
    </source>
</reference>
<comment type="caution">
    <text evidence="3">The sequence shown here is derived from an EMBL/GenBank/DDBJ whole genome shotgun (WGS) entry which is preliminary data.</text>
</comment>
<accession>A0A8I3AVV0</accession>
<feature type="compositionally biased region" description="Acidic residues" evidence="1">
    <location>
        <begin position="119"/>
        <end position="132"/>
    </location>
</feature>
<evidence type="ECO:0000259" key="2">
    <source>
        <dbReference type="Pfam" id="PF10252"/>
    </source>
</evidence>
<organism evidence="3 4">
    <name type="scientific">Verticillium longisporum</name>
    <name type="common">Verticillium dahliae var. longisporum</name>
    <dbReference type="NCBI Taxonomy" id="100787"/>
    <lineage>
        <taxon>Eukaryota</taxon>
        <taxon>Fungi</taxon>
        <taxon>Dikarya</taxon>
        <taxon>Ascomycota</taxon>
        <taxon>Pezizomycotina</taxon>
        <taxon>Sordariomycetes</taxon>
        <taxon>Hypocreomycetidae</taxon>
        <taxon>Glomerellales</taxon>
        <taxon>Plectosphaerellaceae</taxon>
        <taxon>Verticillium</taxon>
    </lineage>
</organism>
<dbReference type="SMR" id="A0A8I3AVV0"/>
<dbReference type="AlphaFoldDB" id="A0A8I3AVV0"/>
<dbReference type="EMBL" id="JAEMWZ010000113">
    <property type="protein sequence ID" value="KAG7136016.1"/>
    <property type="molecule type" value="Genomic_DNA"/>
</dbReference>
<feature type="domain" description="Casein kinase substrate phosphoprotein PP28" evidence="2">
    <location>
        <begin position="135"/>
        <end position="230"/>
    </location>
</feature>
<dbReference type="OrthoDB" id="21120at2759"/>
<feature type="region of interest" description="Disordered" evidence="1">
    <location>
        <begin position="217"/>
        <end position="263"/>
    </location>
</feature>
<dbReference type="InterPro" id="IPR039876">
    <property type="entry name" value="HAP28"/>
</dbReference>
<sequence length="263" mass="28197">MAGGAPGGNSRGRGGKFKKYTRGGGKHFSRDLRPVDSEGNEISMWAAGAKEKGSANASSDEEEEEDDDEEDDDEDDSAAEDKGPVSREERKKLAKARKDAAIAKKKAQAVEVGDMPPSDSEEDESDDDDDDMPANPNHSKAARNQTKAATAKSGDAGVDDVTDGVKGLSAGGAANRKERESAEALVAKEKYRRLHEAGKTDEAKADMARLKLIREQRAAEGARRAAEKEEREAQEAARKAEIDAKEAKKREAALGKKTSKKAK</sequence>
<feature type="compositionally biased region" description="Gly residues" evidence="1">
    <location>
        <begin position="1"/>
        <end position="12"/>
    </location>
</feature>
<evidence type="ECO:0000313" key="3">
    <source>
        <dbReference type="EMBL" id="KAG7136016.1"/>
    </source>
</evidence>
<dbReference type="PANTHER" id="PTHR22055">
    <property type="entry name" value="28 KDA HEAT- AND ACID-STABLE PHOSPHOPROTEIN PDGF-ASSOCIATED PROTEIN"/>
    <property type="match status" value="1"/>
</dbReference>